<keyword evidence="1" id="KW-0812">Transmembrane</keyword>
<feature type="transmembrane region" description="Helical" evidence="1">
    <location>
        <begin position="23"/>
        <end position="40"/>
    </location>
</feature>
<organism evidence="2 3">
    <name type="scientific">Daejeonella rubra</name>
    <dbReference type="NCBI Taxonomy" id="990371"/>
    <lineage>
        <taxon>Bacteria</taxon>
        <taxon>Pseudomonadati</taxon>
        <taxon>Bacteroidota</taxon>
        <taxon>Sphingobacteriia</taxon>
        <taxon>Sphingobacteriales</taxon>
        <taxon>Sphingobacteriaceae</taxon>
        <taxon>Daejeonella</taxon>
    </lineage>
</organism>
<dbReference type="Proteomes" id="UP000199226">
    <property type="component" value="Unassembled WGS sequence"/>
</dbReference>
<proteinExistence type="predicted"/>
<sequence>MFVHCILKSNYLHFLTLLFVKKTQIILAALVVFAAAAFTVSDNSKLVKINHKGAVIEVAPQAVPAHLSHGDTVFGNNGSSAGSQAF</sequence>
<gene>
    <name evidence="2" type="ORF">SAMN05421813_104205</name>
</gene>
<evidence type="ECO:0000313" key="2">
    <source>
        <dbReference type="EMBL" id="SDM00268.1"/>
    </source>
</evidence>
<reference evidence="3" key="1">
    <citation type="submission" date="2016-10" db="EMBL/GenBank/DDBJ databases">
        <authorList>
            <person name="Varghese N."/>
            <person name="Submissions S."/>
        </authorList>
    </citation>
    <scope>NUCLEOTIDE SEQUENCE [LARGE SCALE GENOMIC DNA]</scope>
    <source>
        <strain evidence="3">DSM 24536</strain>
    </source>
</reference>
<keyword evidence="1" id="KW-0472">Membrane</keyword>
<keyword evidence="3" id="KW-1185">Reference proteome</keyword>
<dbReference type="STRING" id="990371.SAMN05421813_104205"/>
<keyword evidence="1" id="KW-1133">Transmembrane helix</keyword>
<accession>A0A1G9PN60</accession>
<protein>
    <submittedName>
        <fullName evidence="2">Uncharacterized protein</fullName>
    </submittedName>
</protein>
<dbReference type="EMBL" id="FNHH01000004">
    <property type="protein sequence ID" value="SDM00268.1"/>
    <property type="molecule type" value="Genomic_DNA"/>
</dbReference>
<name>A0A1G9PN60_9SPHI</name>
<evidence type="ECO:0000256" key="1">
    <source>
        <dbReference type="SAM" id="Phobius"/>
    </source>
</evidence>
<evidence type="ECO:0000313" key="3">
    <source>
        <dbReference type="Proteomes" id="UP000199226"/>
    </source>
</evidence>
<dbReference type="AlphaFoldDB" id="A0A1G9PN60"/>